<organism evidence="9 10">
    <name type="scientific">Ursus maritimus</name>
    <name type="common">Polar bear</name>
    <name type="synonym">Thalarctos maritimus</name>
    <dbReference type="NCBI Taxonomy" id="29073"/>
    <lineage>
        <taxon>Eukaryota</taxon>
        <taxon>Metazoa</taxon>
        <taxon>Chordata</taxon>
        <taxon>Craniata</taxon>
        <taxon>Vertebrata</taxon>
        <taxon>Euteleostomi</taxon>
        <taxon>Mammalia</taxon>
        <taxon>Eutheria</taxon>
        <taxon>Laurasiatheria</taxon>
        <taxon>Carnivora</taxon>
        <taxon>Caniformia</taxon>
        <taxon>Ursidae</taxon>
        <taxon>Ursus</taxon>
    </lineage>
</organism>
<keyword evidence="2" id="KW-0217">Developmental protein</keyword>
<dbReference type="InterPro" id="IPR036115">
    <property type="entry name" value="GCM_dom_sf"/>
</dbReference>
<gene>
    <name evidence="10" type="primary">GCM1</name>
</gene>
<dbReference type="InterPro" id="IPR039791">
    <property type="entry name" value="GCM"/>
</dbReference>
<evidence type="ECO:0000259" key="8">
    <source>
        <dbReference type="PROSITE" id="PS50807"/>
    </source>
</evidence>
<dbReference type="InterPro" id="IPR043020">
    <property type="entry name" value="GCM_large"/>
</dbReference>
<comment type="subcellular location">
    <subcellularLocation>
        <location evidence="1">Nucleus</location>
    </subcellularLocation>
</comment>
<dbReference type="InterPro" id="IPR043021">
    <property type="entry name" value="GCM_small"/>
</dbReference>
<evidence type="ECO:0000256" key="1">
    <source>
        <dbReference type="ARBA" id="ARBA00004123"/>
    </source>
</evidence>
<dbReference type="Pfam" id="PF03615">
    <property type="entry name" value="GCM"/>
    <property type="match status" value="1"/>
</dbReference>
<feature type="compositionally biased region" description="Basic and acidic residues" evidence="7">
    <location>
        <begin position="1"/>
        <end position="17"/>
    </location>
</feature>
<keyword evidence="5" id="KW-0804">Transcription</keyword>
<dbReference type="CTD" id="8521"/>
<keyword evidence="6" id="KW-0539">Nucleus</keyword>
<evidence type="ECO:0000256" key="2">
    <source>
        <dbReference type="ARBA" id="ARBA00022473"/>
    </source>
</evidence>
<evidence type="ECO:0000313" key="9">
    <source>
        <dbReference type="Proteomes" id="UP000261680"/>
    </source>
</evidence>
<reference evidence="10" key="1">
    <citation type="submission" date="2025-08" db="UniProtKB">
        <authorList>
            <consortium name="RefSeq"/>
        </authorList>
    </citation>
    <scope>IDENTIFICATION</scope>
    <source>
        <tissue evidence="10">Whole blood</tissue>
    </source>
</reference>
<dbReference type="KEGG" id="umr:103664126"/>
<accession>A0A8M1GUW0</accession>
<dbReference type="GeneID" id="103664126"/>
<sequence>MVSRKSSEKELWGRESDTAPCCPPASVRKQSPGLSCLSQEWVDPTVGKAFERKLLHDFCGKGDTQKPVVDLAVMEPEDFDSEDKEMLSWDINDTKLPQNVKKTDWFQEWPDSYEKHIYSSEDRNAQRHLSSWAMRNTNNHNSRILKKSCLGVVVCSRDCSAEEGRKIYLRPAICDKARQKQQRKRCPNCDGPLKLIPCRGHGGFPVTNFWRHDGRFIFFQSKGEHDHPKPETKLEAEARRTMKKAHTASASVSLKLKESPETKSLPGETQSWGSLPLTWSFQEGVQLPGSYSGHLIANTPQQKSLNDCLFFSKSYCLGGTADLADPTSTLSPTKLYEKCKLSSSWIYNSGDLLHPVSGVFSDYDDRQTWNKNTALGRHSLNDSCCPSYPFPLTSWPYDFSPSQNSAEPFSQQTPLETPAAESSCRPLWPNPEGDIYEEKVHVDFNSCYPSTTCHSAQEDPFLLTYTSHPHHQYSLTGKSSKWDFDEEMRGVGLDHYNNEMLLNLCPLR</sequence>
<keyword evidence="9" id="KW-1185">Reference proteome</keyword>
<dbReference type="OrthoDB" id="6241117at2759"/>
<dbReference type="GO" id="GO:0060706">
    <property type="term" value="P:cell differentiation involved in embryonic placenta development"/>
    <property type="evidence" value="ECO:0007669"/>
    <property type="project" value="TreeGrafter"/>
</dbReference>
<evidence type="ECO:0000256" key="6">
    <source>
        <dbReference type="ARBA" id="ARBA00023242"/>
    </source>
</evidence>
<dbReference type="AlphaFoldDB" id="A0A8M1GUW0"/>
<dbReference type="GO" id="GO:0001228">
    <property type="term" value="F:DNA-binding transcription activator activity, RNA polymerase II-specific"/>
    <property type="evidence" value="ECO:0007669"/>
    <property type="project" value="InterPro"/>
</dbReference>
<dbReference type="GO" id="GO:0042063">
    <property type="term" value="P:gliogenesis"/>
    <property type="evidence" value="ECO:0007669"/>
    <property type="project" value="TreeGrafter"/>
</dbReference>
<evidence type="ECO:0000256" key="4">
    <source>
        <dbReference type="ARBA" id="ARBA00023125"/>
    </source>
</evidence>
<keyword evidence="3" id="KW-0805">Transcription regulation</keyword>
<feature type="region of interest" description="Disordered" evidence="7">
    <location>
        <begin position="1"/>
        <end position="26"/>
    </location>
</feature>
<evidence type="ECO:0000256" key="5">
    <source>
        <dbReference type="ARBA" id="ARBA00023163"/>
    </source>
</evidence>
<proteinExistence type="predicted"/>
<evidence type="ECO:0000256" key="7">
    <source>
        <dbReference type="SAM" id="MobiDB-lite"/>
    </source>
</evidence>
<protein>
    <submittedName>
        <fullName evidence="10">Chorion-specific transcription factor GCMa</fullName>
    </submittedName>
</protein>
<dbReference type="InterPro" id="IPR003902">
    <property type="entry name" value="Tscrpt_reg_GCM"/>
</dbReference>
<dbReference type="PANTHER" id="PTHR12414">
    <property type="entry name" value="GLIAL CELLS MISSING RELATED/GLIDE"/>
    <property type="match status" value="1"/>
</dbReference>
<dbReference type="Gene3D" id="3.30.70.3530">
    <property type="entry name" value="GCM motif"/>
    <property type="match status" value="1"/>
</dbReference>
<dbReference type="RefSeq" id="XP_040499513.1">
    <property type="nucleotide sequence ID" value="XM_040643579.1"/>
</dbReference>
<name>A0A8M1GUW0_URSMA</name>
<dbReference type="GO" id="GO:0005634">
    <property type="term" value="C:nucleus"/>
    <property type="evidence" value="ECO:0007669"/>
    <property type="project" value="UniProtKB-SubCell"/>
</dbReference>
<evidence type="ECO:0000256" key="3">
    <source>
        <dbReference type="ARBA" id="ARBA00023015"/>
    </source>
</evidence>
<dbReference type="GO" id="GO:0000978">
    <property type="term" value="F:RNA polymerase II cis-regulatory region sequence-specific DNA binding"/>
    <property type="evidence" value="ECO:0007669"/>
    <property type="project" value="TreeGrafter"/>
</dbReference>
<dbReference type="PROSITE" id="PS50807">
    <property type="entry name" value="GCM"/>
    <property type="match status" value="1"/>
</dbReference>
<dbReference type="FunFam" id="3.30.70.3530:FF:000001">
    <property type="entry name" value="Chorion-specific transcription factor GCMb"/>
    <property type="match status" value="1"/>
</dbReference>
<dbReference type="SUPFAM" id="SSF90073">
    <property type="entry name" value="GCM domain"/>
    <property type="match status" value="1"/>
</dbReference>
<feature type="domain" description="GCM" evidence="8">
    <location>
        <begin position="87"/>
        <end position="242"/>
    </location>
</feature>
<dbReference type="Proteomes" id="UP000261680">
    <property type="component" value="Unplaced"/>
</dbReference>
<dbReference type="PANTHER" id="PTHR12414:SF6">
    <property type="entry name" value="CHORION-SPECIFIC TRANSCRIPTION FACTOR GCMA"/>
    <property type="match status" value="1"/>
</dbReference>
<evidence type="ECO:0000313" key="10">
    <source>
        <dbReference type="RefSeq" id="XP_040499513.1"/>
    </source>
</evidence>
<dbReference type="Gene3D" id="2.20.25.670">
    <property type="entry name" value="GCM domain, large subdomain"/>
    <property type="match status" value="1"/>
</dbReference>
<keyword evidence="4" id="KW-0238">DNA-binding</keyword>